<dbReference type="InterPro" id="IPR051710">
    <property type="entry name" value="Phosphatase_SH3-domain"/>
</dbReference>
<proteinExistence type="predicted"/>
<dbReference type="AlphaFoldDB" id="A0A168AME0"/>
<dbReference type="Gene3D" id="3.40.50.1240">
    <property type="entry name" value="Phosphoglycerate mutase-like"/>
    <property type="match status" value="1"/>
</dbReference>
<protein>
    <submittedName>
        <fullName evidence="2">Histidine phosphatase superfamily, clade-1</fullName>
    </submittedName>
</protein>
<dbReference type="EMBL" id="AZGZ01000007">
    <property type="protein sequence ID" value="KZZ94104.1"/>
    <property type="molecule type" value="Genomic_DNA"/>
</dbReference>
<evidence type="ECO:0000313" key="2">
    <source>
        <dbReference type="EMBL" id="KZZ94104.1"/>
    </source>
</evidence>
<dbReference type="CDD" id="cd07040">
    <property type="entry name" value="HP"/>
    <property type="match status" value="1"/>
</dbReference>
<dbReference type="InterPro" id="IPR013078">
    <property type="entry name" value="His_Pase_superF_clade-1"/>
</dbReference>
<dbReference type="PANTHER" id="PTHR16469:SF51">
    <property type="entry name" value="TRANSCRIPTION FACTOR TAU 55 KDA SUBUNIT"/>
    <property type="match status" value="1"/>
</dbReference>
<comment type="caution">
    <text evidence="2">The sequence shown here is derived from an EMBL/GenBank/DDBJ whole genome shotgun (WGS) entry which is preliminary data.</text>
</comment>
<dbReference type="Proteomes" id="UP000242877">
    <property type="component" value="Unassembled WGS sequence"/>
</dbReference>
<gene>
    <name evidence="2" type="ORF">AAP_02197</name>
</gene>
<name>A0A168AME0_9EURO</name>
<organism evidence="2 3">
    <name type="scientific">Ascosphaera apis ARSEF 7405</name>
    <dbReference type="NCBI Taxonomy" id="392613"/>
    <lineage>
        <taxon>Eukaryota</taxon>
        <taxon>Fungi</taxon>
        <taxon>Dikarya</taxon>
        <taxon>Ascomycota</taxon>
        <taxon>Pezizomycotina</taxon>
        <taxon>Eurotiomycetes</taxon>
        <taxon>Eurotiomycetidae</taxon>
        <taxon>Onygenales</taxon>
        <taxon>Ascosphaeraceae</taxon>
        <taxon>Ascosphaera</taxon>
    </lineage>
</organism>
<accession>A0A168AME0</accession>
<dbReference type="OrthoDB" id="414418at2759"/>
<keyword evidence="3" id="KW-1185">Reference proteome</keyword>
<reference evidence="2 3" key="1">
    <citation type="journal article" date="2016" name="Genome Biol. Evol.">
        <title>Divergent and convergent evolution of fungal pathogenicity.</title>
        <authorList>
            <person name="Shang Y."/>
            <person name="Xiao G."/>
            <person name="Zheng P."/>
            <person name="Cen K."/>
            <person name="Zhan S."/>
            <person name="Wang C."/>
        </authorList>
    </citation>
    <scope>NUCLEOTIDE SEQUENCE [LARGE SCALE GENOMIC DNA]</scope>
    <source>
        <strain evidence="2 3">ARSEF 7405</strain>
    </source>
</reference>
<dbReference type="Pfam" id="PF00300">
    <property type="entry name" value="His_Phos_1"/>
    <property type="match status" value="1"/>
</dbReference>
<feature type="region of interest" description="Disordered" evidence="1">
    <location>
        <begin position="297"/>
        <end position="318"/>
    </location>
</feature>
<dbReference type="VEuPathDB" id="FungiDB:AAP_02197"/>
<evidence type="ECO:0000313" key="3">
    <source>
        <dbReference type="Proteomes" id="UP000242877"/>
    </source>
</evidence>
<dbReference type="PANTHER" id="PTHR16469">
    <property type="entry name" value="UBIQUITIN-ASSOCIATED AND SH3 DOMAIN-CONTAINING BA-RELATED"/>
    <property type="match status" value="1"/>
</dbReference>
<sequence length="318" mass="35428">MPLEHIYITRHANRMNWTVDHTTGQYYAQFPTPTGIAVDPVLTASGEKQAVELGEYLNSDAFPGLRPFRIYCSAFYRCLQTIEPGVKALKERQAREKLPGVDLDVRLERGLGEWFGASSFFKHPSPASNEELQELFPEILPAKGSNPSRPHEVFPSSSGESISQLHDRVAIALQSIIDEVDAEIAEFEAAHPEERKPRSILICSHAAPIIGMCRALTGDMPSDTSKEDFIPYVTCMFEFKRRQGEARSKVAETDKIVSERKVPDWRNGKGVGGGWDCIANADTSFLSKGAERGWHFSGEEDFLSMPPPQDISDSKTKL</sequence>
<evidence type="ECO:0000256" key="1">
    <source>
        <dbReference type="SAM" id="MobiDB-lite"/>
    </source>
</evidence>
<dbReference type="InterPro" id="IPR029033">
    <property type="entry name" value="His_PPase_superfam"/>
</dbReference>
<dbReference type="SUPFAM" id="SSF53254">
    <property type="entry name" value="Phosphoglycerate mutase-like"/>
    <property type="match status" value="1"/>
</dbReference>